<accession>A0A9Y2MVN0</accession>
<dbReference type="RefSeq" id="WP_285967649.1">
    <property type="nucleotide sequence ID" value="NZ_CP127294.1"/>
</dbReference>
<dbReference type="Proteomes" id="UP001236014">
    <property type="component" value="Chromosome"/>
</dbReference>
<gene>
    <name evidence="1" type="ORF">QRX50_36580</name>
</gene>
<protein>
    <submittedName>
        <fullName evidence="1">Uncharacterized protein</fullName>
    </submittedName>
</protein>
<organism evidence="1 2">
    <name type="scientific">Amycolatopsis carbonis</name>
    <dbReference type="NCBI Taxonomy" id="715471"/>
    <lineage>
        <taxon>Bacteria</taxon>
        <taxon>Bacillati</taxon>
        <taxon>Actinomycetota</taxon>
        <taxon>Actinomycetes</taxon>
        <taxon>Pseudonocardiales</taxon>
        <taxon>Pseudonocardiaceae</taxon>
        <taxon>Amycolatopsis</taxon>
    </lineage>
</organism>
<proteinExistence type="predicted"/>
<keyword evidence="2" id="KW-1185">Reference proteome</keyword>
<reference evidence="1 2" key="1">
    <citation type="submission" date="2023-06" db="EMBL/GenBank/DDBJ databases">
        <authorList>
            <person name="Oyuntsetseg B."/>
            <person name="Kim S.B."/>
        </authorList>
    </citation>
    <scope>NUCLEOTIDE SEQUENCE [LARGE SCALE GENOMIC DNA]</scope>
    <source>
        <strain evidence="1 2">2-15</strain>
    </source>
</reference>
<dbReference type="AlphaFoldDB" id="A0A9Y2MVN0"/>
<evidence type="ECO:0000313" key="1">
    <source>
        <dbReference type="EMBL" id="WIX76902.1"/>
    </source>
</evidence>
<evidence type="ECO:0000313" key="2">
    <source>
        <dbReference type="Proteomes" id="UP001236014"/>
    </source>
</evidence>
<dbReference type="EMBL" id="CP127294">
    <property type="protein sequence ID" value="WIX76902.1"/>
    <property type="molecule type" value="Genomic_DNA"/>
</dbReference>
<name>A0A9Y2MVN0_9PSEU</name>
<sequence length="171" mass="18607">MMFQQTFVTATTPTGGETRPSVHRRADAVVSLIAQHRAAASASRRFADLADRSLAAKLAAEDAAVETGLSPFERLTCTAHRRWIHQCIASPEHASPVTGHRWCRDCQCAVTVAIDELTGDVTMACPRCRRTPKGIATRQIVSACRASLATVHDHRAQPAPSMLHFGERRPA</sequence>
<dbReference type="KEGG" id="acab:QRX50_36580"/>